<feature type="transmembrane region" description="Helical" evidence="5">
    <location>
        <begin position="361"/>
        <end position="378"/>
    </location>
</feature>
<organism evidence="8 9">
    <name type="scientific">Toxocara canis</name>
    <name type="common">Canine roundworm</name>
    <dbReference type="NCBI Taxonomy" id="6265"/>
    <lineage>
        <taxon>Eukaryota</taxon>
        <taxon>Metazoa</taxon>
        <taxon>Ecdysozoa</taxon>
        <taxon>Nematoda</taxon>
        <taxon>Chromadorea</taxon>
        <taxon>Rhabditida</taxon>
        <taxon>Spirurina</taxon>
        <taxon>Ascaridomorpha</taxon>
        <taxon>Ascaridoidea</taxon>
        <taxon>Toxocaridae</taxon>
        <taxon>Toxocara</taxon>
    </lineage>
</organism>
<name>A0A183UBS6_TOXCA</name>
<dbReference type="SUPFAM" id="SSF81321">
    <property type="entry name" value="Family A G protein-coupled receptor-like"/>
    <property type="match status" value="1"/>
</dbReference>
<accession>A0A183UBS6</accession>
<dbReference type="Gene3D" id="1.20.1070.10">
    <property type="entry name" value="Rhodopsin 7-helix transmembrane proteins"/>
    <property type="match status" value="1"/>
</dbReference>
<dbReference type="InterPro" id="IPR017452">
    <property type="entry name" value="GPCR_Rhodpsn_7TM"/>
</dbReference>
<protein>
    <submittedName>
        <fullName evidence="9">G_PROTEIN_RECEP_F1_2 domain-containing protein</fullName>
    </submittedName>
</protein>
<evidence type="ECO:0000313" key="7">
    <source>
        <dbReference type="EMBL" id="VDM37206.1"/>
    </source>
</evidence>
<feature type="domain" description="G-protein coupled receptors family 1 profile" evidence="6">
    <location>
        <begin position="102"/>
        <end position="375"/>
    </location>
</feature>
<dbReference type="PROSITE" id="PS50262">
    <property type="entry name" value="G_PROTEIN_RECEP_F1_2"/>
    <property type="match status" value="1"/>
</dbReference>
<dbReference type="WBParaSite" id="TCNE_0000594601-mRNA-1">
    <property type="protein sequence ID" value="TCNE_0000594601-mRNA-1"/>
    <property type="gene ID" value="TCNE_0000594601"/>
</dbReference>
<feature type="transmembrane region" description="Helical" evidence="5">
    <location>
        <begin position="90"/>
        <end position="110"/>
    </location>
</feature>
<evidence type="ECO:0000256" key="2">
    <source>
        <dbReference type="ARBA" id="ARBA00022692"/>
    </source>
</evidence>
<keyword evidence="8" id="KW-1185">Reference proteome</keyword>
<dbReference type="PANTHER" id="PTHR46641:SF18">
    <property type="entry name" value="G-PROTEIN COUPLED RECEPTORS FAMILY 1 PROFILE DOMAIN-CONTAINING PROTEIN"/>
    <property type="match status" value="1"/>
</dbReference>
<feature type="transmembrane region" description="Helical" evidence="5">
    <location>
        <begin position="207"/>
        <end position="231"/>
    </location>
</feature>
<evidence type="ECO:0000256" key="1">
    <source>
        <dbReference type="ARBA" id="ARBA00004370"/>
    </source>
</evidence>
<evidence type="ECO:0000259" key="6">
    <source>
        <dbReference type="PROSITE" id="PS50262"/>
    </source>
</evidence>
<feature type="transmembrane region" description="Helical" evidence="5">
    <location>
        <begin position="317"/>
        <end position="341"/>
    </location>
</feature>
<proteinExistence type="predicted"/>
<feature type="transmembrane region" description="Helical" evidence="5">
    <location>
        <begin position="270"/>
        <end position="296"/>
    </location>
</feature>
<dbReference type="PANTHER" id="PTHR46641">
    <property type="entry name" value="FMRFAMIDE RECEPTOR-RELATED"/>
    <property type="match status" value="1"/>
</dbReference>
<gene>
    <name evidence="7" type="ORF">TCNE_LOCUS5946</name>
</gene>
<reference evidence="7 8" key="2">
    <citation type="submission" date="2018-11" db="EMBL/GenBank/DDBJ databases">
        <authorList>
            <consortium name="Pathogen Informatics"/>
        </authorList>
    </citation>
    <scope>NUCLEOTIDE SEQUENCE [LARGE SCALE GENOMIC DNA]</scope>
</reference>
<evidence type="ECO:0000313" key="8">
    <source>
        <dbReference type="Proteomes" id="UP000050794"/>
    </source>
</evidence>
<keyword evidence="4 5" id="KW-0472">Membrane</keyword>
<keyword evidence="2 5" id="KW-0812">Transmembrane</keyword>
<evidence type="ECO:0000256" key="3">
    <source>
        <dbReference type="ARBA" id="ARBA00022989"/>
    </source>
</evidence>
<evidence type="ECO:0000256" key="4">
    <source>
        <dbReference type="ARBA" id="ARBA00023136"/>
    </source>
</evidence>
<reference evidence="9" key="1">
    <citation type="submission" date="2016-06" db="UniProtKB">
        <authorList>
            <consortium name="WormBaseParasite"/>
        </authorList>
    </citation>
    <scope>IDENTIFICATION</scope>
</reference>
<comment type="subcellular location">
    <subcellularLocation>
        <location evidence="1">Membrane</location>
    </subcellularLocation>
</comment>
<dbReference type="GO" id="GO:0016020">
    <property type="term" value="C:membrane"/>
    <property type="evidence" value="ECO:0007669"/>
    <property type="project" value="UniProtKB-SubCell"/>
</dbReference>
<sequence length="444" mass="50231">MNVSSRIVYVSLPIMNMSAQSFEARLLQKCETKFGRPMSIDECFPMLSQVIELEKRGLSMCAANYSLPACSHNPEYSSDCGRFERNINQFAMPLLQLLCLSGNVLNLLIYRLPYFDGSSSVHFLRAKALANLVFVQSRLLEVIHAWTSQPVDSFEPFYWRTKPYLITAANISGTVSTWMTLFVTIETVLCVLMPFSFRQFCTRRLTLILLISSVFLSSTLHLTFICTHSIIETAIIVDMQSDDSTKCYWLVTQYAMQISAGAVYEFYEKIYYWTQLTLSIVVPTVVMLICSLLIVTRFTFKELGEAFSQRRKCVIRMTVATTLSHLLLEGPALLTFGAAALKGSGSAGHNTTMCMLNHGNNSLSVLNATIPFFVFLACNEQFREMTYTYIKAHIVLDANSKHALLAQTALRRRMTNMTTRCEPNEQHSIVRNTQLSLLIKPTII</sequence>
<keyword evidence="3 5" id="KW-1133">Transmembrane helix</keyword>
<feature type="transmembrane region" description="Helical" evidence="5">
    <location>
        <begin position="175"/>
        <end position="195"/>
    </location>
</feature>
<dbReference type="InterPro" id="IPR052954">
    <property type="entry name" value="GPCR-Ligand_Int"/>
</dbReference>
<evidence type="ECO:0000256" key="5">
    <source>
        <dbReference type="SAM" id="Phobius"/>
    </source>
</evidence>
<dbReference type="Proteomes" id="UP000050794">
    <property type="component" value="Unassembled WGS sequence"/>
</dbReference>
<dbReference type="EMBL" id="UYWY01019414">
    <property type="protein sequence ID" value="VDM37206.1"/>
    <property type="molecule type" value="Genomic_DNA"/>
</dbReference>
<evidence type="ECO:0000313" key="9">
    <source>
        <dbReference type="WBParaSite" id="TCNE_0000594601-mRNA-1"/>
    </source>
</evidence>
<dbReference type="AlphaFoldDB" id="A0A183UBS6"/>